<protein>
    <recommendedName>
        <fullName evidence="3 10">Cell division protein FtsX</fullName>
    </recommendedName>
</protein>
<evidence type="ECO:0000256" key="2">
    <source>
        <dbReference type="ARBA" id="ARBA00007379"/>
    </source>
</evidence>
<evidence type="ECO:0000313" key="15">
    <source>
        <dbReference type="Proteomes" id="UP000675880"/>
    </source>
</evidence>
<gene>
    <name evidence="14" type="ORF">NSPZN2_80168</name>
</gene>
<evidence type="ECO:0000256" key="6">
    <source>
        <dbReference type="ARBA" id="ARBA00022692"/>
    </source>
</evidence>
<keyword evidence="4 10" id="KW-1003">Cell membrane</keyword>
<evidence type="ECO:0000256" key="8">
    <source>
        <dbReference type="ARBA" id="ARBA00023136"/>
    </source>
</evidence>
<evidence type="ECO:0000256" key="9">
    <source>
        <dbReference type="ARBA" id="ARBA00023306"/>
    </source>
</evidence>
<keyword evidence="5 10" id="KW-0132">Cell division</keyword>
<evidence type="ECO:0000256" key="10">
    <source>
        <dbReference type="PIRNR" id="PIRNR003097"/>
    </source>
</evidence>
<dbReference type="PIRSF" id="PIRSF003097">
    <property type="entry name" value="FtsX"/>
    <property type="match status" value="1"/>
</dbReference>
<comment type="caution">
    <text evidence="14">The sequence shown here is derived from an EMBL/GenBank/DDBJ whole genome shotgun (WGS) entry which is preliminary data.</text>
</comment>
<feature type="domain" description="FtsX extracellular" evidence="13">
    <location>
        <begin position="59"/>
        <end position="155"/>
    </location>
</feature>
<dbReference type="Gene3D" id="3.30.70.3040">
    <property type="match status" value="1"/>
</dbReference>
<dbReference type="InterPro" id="IPR004513">
    <property type="entry name" value="FtsX"/>
</dbReference>
<feature type="transmembrane region" description="Helical" evidence="11">
    <location>
        <begin position="174"/>
        <end position="195"/>
    </location>
</feature>
<evidence type="ECO:0000256" key="11">
    <source>
        <dbReference type="SAM" id="Phobius"/>
    </source>
</evidence>
<dbReference type="GO" id="GO:0051301">
    <property type="term" value="P:cell division"/>
    <property type="evidence" value="ECO:0007669"/>
    <property type="project" value="UniProtKB-KW"/>
</dbReference>
<dbReference type="Proteomes" id="UP000675880">
    <property type="component" value="Unassembled WGS sequence"/>
</dbReference>
<evidence type="ECO:0000256" key="4">
    <source>
        <dbReference type="ARBA" id="ARBA00022475"/>
    </source>
</evidence>
<name>A0ABN7MKV6_9BACT</name>
<organism evidence="14 15">
    <name type="scientific">Nitrospira defluvii</name>
    <dbReference type="NCBI Taxonomy" id="330214"/>
    <lineage>
        <taxon>Bacteria</taxon>
        <taxon>Pseudomonadati</taxon>
        <taxon>Nitrospirota</taxon>
        <taxon>Nitrospiria</taxon>
        <taxon>Nitrospirales</taxon>
        <taxon>Nitrospiraceae</taxon>
        <taxon>Nitrospira</taxon>
    </lineage>
</organism>
<accession>A0ABN7MKV6</accession>
<evidence type="ECO:0000256" key="5">
    <source>
        <dbReference type="ARBA" id="ARBA00022618"/>
    </source>
</evidence>
<dbReference type="PANTHER" id="PTHR47755">
    <property type="entry name" value="CELL DIVISION PROTEIN FTSX"/>
    <property type="match status" value="1"/>
</dbReference>
<evidence type="ECO:0000259" key="12">
    <source>
        <dbReference type="Pfam" id="PF02687"/>
    </source>
</evidence>
<feature type="transmembrane region" description="Helical" evidence="11">
    <location>
        <begin position="25"/>
        <end position="46"/>
    </location>
</feature>
<proteinExistence type="inferred from homology"/>
<dbReference type="InterPro" id="IPR003838">
    <property type="entry name" value="ABC3_permease_C"/>
</dbReference>
<evidence type="ECO:0000256" key="1">
    <source>
        <dbReference type="ARBA" id="ARBA00004651"/>
    </source>
</evidence>
<comment type="similarity">
    <text evidence="2 10">Belongs to the ABC-4 integral membrane protein family. FtsX subfamily.</text>
</comment>
<evidence type="ECO:0000256" key="7">
    <source>
        <dbReference type="ARBA" id="ARBA00022989"/>
    </source>
</evidence>
<feature type="transmembrane region" description="Helical" evidence="11">
    <location>
        <begin position="223"/>
        <end position="244"/>
    </location>
</feature>
<feature type="transmembrane region" description="Helical" evidence="11">
    <location>
        <begin position="265"/>
        <end position="291"/>
    </location>
</feature>
<evidence type="ECO:0000259" key="13">
    <source>
        <dbReference type="Pfam" id="PF18075"/>
    </source>
</evidence>
<sequence length="301" mass="32746">MLVRRLLYLLREAVANVLTNRTTTIVAVATTAFTFACVGVFLLLYVNLKAMAASLEQDIQVMVYVQDDLPESARGEIEVQLRADRAVRSLSYVSKERALADFQAQFPSESRLLQGLGQNPLPASFVVTLAADSRSAEAMRRWATRAQLIPGVGQVQYNQEWVEALAGIVRYIEVAAIIVGVILSAASVTIIANTIRLALYSRREEIEILGLIGASTTFIRVPYLLEGAALGLCGSALSLVILKAGFELFRHEIHSATRFLGVDALLTFFSFEMCAVLVVVGLFLGCAGSFLSLLHFGEGRA</sequence>
<keyword evidence="6 11" id="KW-0812">Transmembrane</keyword>
<dbReference type="PANTHER" id="PTHR47755:SF1">
    <property type="entry name" value="CELL DIVISION PROTEIN FTSX"/>
    <property type="match status" value="1"/>
</dbReference>
<dbReference type="Pfam" id="PF02687">
    <property type="entry name" value="FtsX"/>
    <property type="match status" value="1"/>
</dbReference>
<evidence type="ECO:0000313" key="14">
    <source>
        <dbReference type="EMBL" id="CAE6803238.1"/>
    </source>
</evidence>
<keyword evidence="8 10" id="KW-0472">Membrane</keyword>
<reference evidence="14 15" key="1">
    <citation type="submission" date="2021-02" db="EMBL/GenBank/DDBJ databases">
        <authorList>
            <person name="Han P."/>
        </authorList>
    </citation>
    <scope>NUCLEOTIDE SEQUENCE [LARGE SCALE GENOMIC DNA]</scope>
    <source>
        <strain evidence="14">Candidatus Nitrospira sp. ZN2</strain>
    </source>
</reference>
<dbReference type="Pfam" id="PF18075">
    <property type="entry name" value="FtsX_ECD"/>
    <property type="match status" value="1"/>
</dbReference>
<evidence type="ECO:0000256" key="3">
    <source>
        <dbReference type="ARBA" id="ARBA00021907"/>
    </source>
</evidence>
<keyword evidence="15" id="KW-1185">Reference proteome</keyword>
<keyword evidence="9 10" id="KW-0131">Cell cycle</keyword>
<comment type="subcellular location">
    <subcellularLocation>
        <location evidence="1">Cell membrane</location>
        <topology evidence="1">Multi-pass membrane protein</topology>
    </subcellularLocation>
</comment>
<dbReference type="InterPro" id="IPR040690">
    <property type="entry name" value="FtsX_ECD"/>
</dbReference>
<dbReference type="EMBL" id="CAJNBJ010000021">
    <property type="protein sequence ID" value="CAE6803238.1"/>
    <property type="molecule type" value="Genomic_DNA"/>
</dbReference>
<keyword evidence="7 11" id="KW-1133">Transmembrane helix</keyword>
<feature type="domain" description="ABC3 transporter permease C-terminal" evidence="12">
    <location>
        <begin position="177"/>
        <end position="295"/>
    </location>
</feature>